<evidence type="ECO:0000313" key="1">
    <source>
        <dbReference type="EMBL" id="CZT01499.1"/>
    </source>
</evidence>
<protein>
    <submittedName>
        <fullName evidence="1">Uncharacterized protein</fullName>
    </submittedName>
</protein>
<evidence type="ECO:0000313" key="2">
    <source>
        <dbReference type="Proteomes" id="UP000178912"/>
    </source>
</evidence>
<dbReference type="Gene3D" id="3.20.20.60">
    <property type="entry name" value="Phosphoenolpyruvate-binding domains"/>
    <property type="match status" value="1"/>
</dbReference>
<sequence length="99" mass="10772">MLNKITATSPPTITTNILLLSVLPLTELNVLPRQQNDAFNEEAKMTPTIETPRAGEIIDDLLAVPGVDGNLNGSNDLCTDPGILGQYDYTLYQDTRPCL</sequence>
<dbReference type="Proteomes" id="UP000178912">
    <property type="component" value="Unassembled WGS sequence"/>
</dbReference>
<dbReference type="InterPro" id="IPR015813">
    <property type="entry name" value="Pyrv/PenolPyrv_kinase-like_dom"/>
</dbReference>
<dbReference type="EMBL" id="FJUX01000051">
    <property type="protein sequence ID" value="CZT01499.1"/>
    <property type="molecule type" value="Genomic_DNA"/>
</dbReference>
<gene>
    <name evidence="1" type="ORF">RAG0_09091</name>
</gene>
<name>A0A1E1KTW3_9HELO</name>
<proteinExistence type="predicted"/>
<dbReference type="GO" id="GO:0003824">
    <property type="term" value="F:catalytic activity"/>
    <property type="evidence" value="ECO:0007669"/>
    <property type="project" value="InterPro"/>
</dbReference>
<dbReference type="AlphaFoldDB" id="A0A1E1KTW3"/>
<dbReference type="InterPro" id="IPR040442">
    <property type="entry name" value="Pyrv_kinase-like_dom_sf"/>
</dbReference>
<reference evidence="2" key="1">
    <citation type="submission" date="2016-03" db="EMBL/GenBank/DDBJ databases">
        <authorList>
            <person name="Guldener U."/>
        </authorList>
    </citation>
    <scope>NUCLEOTIDE SEQUENCE [LARGE SCALE GENOMIC DNA]</scope>
    <source>
        <strain evidence="2">04CH-RAC-A.6.1</strain>
    </source>
</reference>
<dbReference type="OrthoDB" id="1621678at2759"/>
<accession>A0A1E1KTW3</accession>
<keyword evidence="2" id="KW-1185">Reference proteome</keyword>
<organism evidence="1 2">
    <name type="scientific">Rhynchosporium agropyri</name>
    <dbReference type="NCBI Taxonomy" id="914238"/>
    <lineage>
        <taxon>Eukaryota</taxon>
        <taxon>Fungi</taxon>
        <taxon>Dikarya</taxon>
        <taxon>Ascomycota</taxon>
        <taxon>Pezizomycotina</taxon>
        <taxon>Leotiomycetes</taxon>
        <taxon>Helotiales</taxon>
        <taxon>Ploettnerulaceae</taxon>
        <taxon>Rhynchosporium</taxon>
    </lineage>
</organism>
<dbReference type="SUPFAM" id="SSF51621">
    <property type="entry name" value="Phosphoenolpyruvate/pyruvate domain"/>
    <property type="match status" value="1"/>
</dbReference>